<proteinExistence type="predicted"/>
<evidence type="ECO:0000313" key="3">
    <source>
        <dbReference type="EMBL" id="CAD7699996.1"/>
    </source>
</evidence>
<feature type="compositionally biased region" description="Basic and acidic residues" evidence="1">
    <location>
        <begin position="86"/>
        <end position="114"/>
    </location>
</feature>
<feature type="compositionally biased region" description="Polar residues" evidence="1">
    <location>
        <begin position="47"/>
        <end position="61"/>
    </location>
</feature>
<protein>
    <recommendedName>
        <fullName evidence="2">SET domain-containing protein</fullName>
    </recommendedName>
</protein>
<dbReference type="AlphaFoldDB" id="A0A8S1J1X6"/>
<feature type="region of interest" description="Disordered" evidence="1">
    <location>
        <begin position="1"/>
        <end position="21"/>
    </location>
</feature>
<name>A0A8S1J1X6_9CHLO</name>
<reference evidence="3" key="1">
    <citation type="submission" date="2020-12" db="EMBL/GenBank/DDBJ databases">
        <authorList>
            <person name="Iha C."/>
        </authorList>
    </citation>
    <scope>NUCLEOTIDE SEQUENCE</scope>
</reference>
<sequence length="495" mass="55492">MPSQGRMSMDSPPAPRSSVSVKVIGLMRKLMEDTPAVDIHACPGGTHPQSGPSSNGATSRNHGSKHTAPEVVDLTMIDSDDEVEREEGKEQDVAVKHKEGQENKEAIKDEGYQGQDEMRLSDVHDAGELMDVQAEDEWAQGSEGMDEEPCGGVERPALGSSIIEFYGDVGTSPLCIKTPSMHKALGSTLSSCGEVRVLGHTLVGPAYGLFCQLQQRHGPDLTITMDNEKYDETVIQRIIQSARRLIFPAGHEGQGIRCGGFNLPPELECKGCFTDMLISRFDHRRMLAGQRGVFATERIPKHCVLGPYRNLTLPERFFDYYMKNPPPRWKEYARGRCSHPDRVWEFLVNSYSADAYLTQVTNSRGGHRQVEEKYRLTMSAFGYGNKTALVNDHHMDPLGFSWGEDCTSYLDLPCETSQAYRAARLGKTYSKPNVDIQPIYINGFPFLFLISIREIGAREELLYDYGYEFWDCLKPLLDHLDAADKALVKKIMRRK</sequence>
<organism evidence="3 4">
    <name type="scientific">Ostreobium quekettii</name>
    <dbReference type="NCBI Taxonomy" id="121088"/>
    <lineage>
        <taxon>Eukaryota</taxon>
        <taxon>Viridiplantae</taxon>
        <taxon>Chlorophyta</taxon>
        <taxon>core chlorophytes</taxon>
        <taxon>Ulvophyceae</taxon>
        <taxon>TCBD clade</taxon>
        <taxon>Bryopsidales</taxon>
        <taxon>Ostreobineae</taxon>
        <taxon>Ostreobiaceae</taxon>
        <taxon>Ostreobium</taxon>
    </lineage>
</organism>
<dbReference type="EMBL" id="CAJHUC010001147">
    <property type="protein sequence ID" value="CAD7699996.1"/>
    <property type="molecule type" value="Genomic_DNA"/>
</dbReference>
<dbReference type="SUPFAM" id="SSF82199">
    <property type="entry name" value="SET domain"/>
    <property type="match status" value="1"/>
</dbReference>
<gene>
    <name evidence="3" type="ORF">OSTQU699_LOCUS5352</name>
</gene>
<evidence type="ECO:0000313" key="4">
    <source>
        <dbReference type="Proteomes" id="UP000708148"/>
    </source>
</evidence>
<dbReference type="InterPro" id="IPR046341">
    <property type="entry name" value="SET_dom_sf"/>
</dbReference>
<dbReference type="Proteomes" id="UP000708148">
    <property type="component" value="Unassembled WGS sequence"/>
</dbReference>
<accession>A0A8S1J1X6</accession>
<evidence type="ECO:0000259" key="2">
    <source>
        <dbReference type="PROSITE" id="PS50280"/>
    </source>
</evidence>
<dbReference type="Gene3D" id="2.170.270.10">
    <property type="entry name" value="SET domain"/>
    <property type="match status" value="1"/>
</dbReference>
<comment type="caution">
    <text evidence="3">The sequence shown here is derived from an EMBL/GenBank/DDBJ whole genome shotgun (WGS) entry which is preliminary data.</text>
</comment>
<evidence type="ECO:0000256" key="1">
    <source>
        <dbReference type="SAM" id="MobiDB-lite"/>
    </source>
</evidence>
<dbReference type="PROSITE" id="PS50280">
    <property type="entry name" value="SET"/>
    <property type="match status" value="1"/>
</dbReference>
<feature type="domain" description="SET" evidence="2">
    <location>
        <begin position="274"/>
        <end position="466"/>
    </location>
</feature>
<keyword evidence="4" id="KW-1185">Reference proteome</keyword>
<dbReference type="Pfam" id="PF00856">
    <property type="entry name" value="SET"/>
    <property type="match status" value="1"/>
</dbReference>
<feature type="region of interest" description="Disordered" evidence="1">
    <location>
        <begin position="37"/>
        <end position="114"/>
    </location>
</feature>
<dbReference type="OrthoDB" id="515462at2759"/>
<dbReference type="InterPro" id="IPR001214">
    <property type="entry name" value="SET_dom"/>
</dbReference>